<reference evidence="2 3" key="1">
    <citation type="submission" date="2019-03" db="EMBL/GenBank/DDBJ databases">
        <title>The complete genome sequence of Swingsia samuiensis NBRC107927(T).</title>
        <authorList>
            <person name="Chua K.-O."/>
            <person name="Chan K.-G."/>
            <person name="See-Too W.-S."/>
        </authorList>
    </citation>
    <scope>NUCLEOTIDE SEQUENCE [LARGE SCALE GENOMIC DNA]</scope>
    <source>
        <strain evidence="2 3">AH83</strain>
    </source>
</reference>
<feature type="domain" description="Glycoamylase-like" evidence="1">
    <location>
        <begin position="205"/>
        <end position="439"/>
    </location>
</feature>
<gene>
    <name evidence="2" type="ORF">E3D00_03135</name>
</gene>
<organism evidence="2 3">
    <name type="scientific">Swingsia samuiensis</name>
    <dbReference type="NCBI Taxonomy" id="1293412"/>
    <lineage>
        <taxon>Bacteria</taxon>
        <taxon>Pseudomonadati</taxon>
        <taxon>Pseudomonadota</taxon>
        <taxon>Alphaproteobacteria</taxon>
        <taxon>Acetobacterales</taxon>
        <taxon>Acetobacteraceae</taxon>
        <taxon>Swingsia</taxon>
    </lineage>
</organism>
<keyword evidence="3" id="KW-1185">Reference proteome</keyword>
<name>A0A4Y6UNK6_9PROT</name>
<dbReference type="InterPro" id="IPR019282">
    <property type="entry name" value="Glycoamylase-like_cons_dom"/>
</dbReference>
<dbReference type="EMBL" id="CP038141">
    <property type="protein sequence ID" value="QDH17961.1"/>
    <property type="molecule type" value="Genomic_DNA"/>
</dbReference>
<dbReference type="PIRSF" id="PIRSF028431">
    <property type="entry name" value="UCP028431"/>
    <property type="match status" value="1"/>
</dbReference>
<dbReference type="Gene3D" id="1.50.10.140">
    <property type="match status" value="1"/>
</dbReference>
<protein>
    <submittedName>
        <fullName evidence="2">Tat pathway signal protein</fullName>
    </submittedName>
</protein>
<dbReference type="Pfam" id="PF10091">
    <property type="entry name" value="Glycoamylase"/>
    <property type="match status" value="1"/>
</dbReference>
<dbReference type="KEGG" id="ssam:E3D00_03135"/>
<evidence type="ECO:0000313" key="3">
    <source>
        <dbReference type="Proteomes" id="UP000316313"/>
    </source>
</evidence>
<dbReference type="OrthoDB" id="5937621at2"/>
<proteinExistence type="predicted"/>
<dbReference type="Proteomes" id="UP000316313">
    <property type="component" value="Chromosome"/>
</dbReference>
<sequence length="460" mass="52431">MLLGSHSGLAQERKVGSFLKPTKVSAADKKFINDLEYKTFRWFWDTANSKTGLVPDRAPLPKGAASIASVGFGLTAYGIGVERGYITRNEAVERTLKTLKFIESLPQNDRPMGSAGYKGFYYHFLDQETGLRVADWSELSSVDTALFMSGVLFSQSFYTRNDAREKEIRQIADRLYRRIDWNWMSVNHPFLSMGWTPPNHYLSNDWKGYNEGLIIYLLAMGSPTNAVPQNTWKTWTDSYAHQWGEFQGYKFLNFAPLFGHQYSESWIDFRGIQDDFSRAHNTDYFQNSRAAVYAQRAYAMANPGDWKDYGANIWGLTACDGPGDEKQSYNGKMRHYMSYSARGAGLDYISDDGTLAPTAAGGSIAFAPEIVIPALREMHQKYGDRIYNQYGFLDSFNPSFQKDGHYWVANQQLGIDQGPILLMIENWRNGFVWKVMKKNKYVRSGLMRAGFQGGWLSHKR</sequence>
<evidence type="ECO:0000259" key="1">
    <source>
        <dbReference type="Pfam" id="PF10091"/>
    </source>
</evidence>
<dbReference type="AlphaFoldDB" id="A0A4Y6UNK6"/>
<dbReference type="InterPro" id="IPR016883">
    <property type="entry name" value="UCP028431"/>
</dbReference>
<evidence type="ECO:0000313" key="2">
    <source>
        <dbReference type="EMBL" id="QDH17961.1"/>
    </source>
</evidence>
<accession>A0A4Y6UNK6</accession>